<dbReference type="AlphaFoldDB" id="A0A0D4C1L5"/>
<dbReference type="SUPFAM" id="SSF52540">
    <property type="entry name" value="P-loop containing nucleoside triphosphate hydrolases"/>
    <property type="match status" value="1"/>
</dbReference>
<keyword evidence="1" id="KW-0547">Nucleotide-binding</keyword>
<dbReference type="Gene3D" id="1.25.40.10">
    <property type="entry name" value="Tetratricopeptide repeat domain"/>
    <property type="match status" value="1"/>
</dbReference>
<dbReference type="KEGG" id="ari:UM93_13430"/>
<evidence type="ECO:0000256" key="2">
    <source>
        <dbReference type="ARBA" id="ARBA00022840"/>
    </source>
</evidence>
<dbReference type="GO" id="GO:0006355">
    <property type="term" value="P:regulation of DNA-templated transcription"/>
    <property type="evidence" value="ECO:0007669"/>
    <property type="project" value="InterPro"/>
</dbReference>
<dbReference type="GO" id="GO:0003677">
    <property type="term" value="F:DNA binding"/>
    <property type="evidence" value="ECO:0007669"/>
    <property type="project" value="InterPro"/>
</dbReference>
<dbReference type="SMART" id="SM00421">
    <property type="entry name" value="HTH_LUXR"/>
    <property type="match status" value="1"/>
</dbReference>
<keyword evidence="5" id="KW-1185">Reference proteome</keyword>
<dbReference type="EMBL" id="CP011005">
    <property type="protein sequence ID" value="AJT42246.1"/>
    <property type="molecule type" value="Genomic_DNA"/>
</dbReference>
<dbReference type="STRING" id="1618207.UM93_13430"/>
<dbReference type="InterPro" id="IPR041664">
    <property type="entry name" value="AAA_16"/>
</dbReference>
<dbReference type="GO" id="GO:0004016">
    <property type="term" value="F:adenylate cyclase activity"/>
    <property type="evidence" value="ECO:0007669"/>
    <property type="project" value="TreeGrafter"/>
</dbReference>
<dbReference type="PRINTS" id="PR00038">
    <property type="entry name" value="HTHLUXR"/>
</dbReference>
<reference evidence="4 5" key="1">
    <citation type="journal article" date="2015" name="Genome Announc.">
        <title>Complete Genome Sequencing of Protease-Producing Novel Arthrobacter sp. Strain IHBB 11108 Using PacBio Single-Molecule Real-Time Sequencing Technology.</title>
        <authorList>
            <person name="Kiran S."/>
            <person name="Swarnkar M.K."/>
            <person name="Pal M."/>
            <person name="Thakur R."/>
            <person name="Tewari R."/>
            <person name="Singh A.K."/>
            <person name="Gulati A."/>
        </authorList>
    </citation>
    <scope>NUCLEOTIDE SEQUENCE [LARGE SCALE GENOMIC DNA]</scope>
    <source>
        <strain evidence="4 5">IHBB 11108</strain>
    </source>
</reference>
<dbReference type="SUPFAM" id="SSF48452">
    <property type="entry name" value="TPR-like"/>
    <property type="match status" value="1"/>
</dbReference>
<evidence type="ECO:0000313" key="5">
    <source>
        <dbReference type="Proteomes" id="UP000061839"/>
    </source>
</evidence>
<accession>A0A0D4C1L5</accession>
<keyword evidence="2" id="KW-0067">ATP-binding</keyword>
<dbReference type="PROSITE" id="PS50043">
    <property type="entry name" value="HTH_LUXR_2"/>
    <property type="match status" value="1"/>
</dbReference>
<dbReference type="GO" id="GO:0005737">
    <property type="term" value="C:cytoplasm"/>
    <property type="evidence" value="ECO:0007669"/>
    <property type="project" value="TreeGrafter"/>
</dbReference>
<sequence length="979" mass="105991">MNVPVSSPTMIGREADLSVLRQLFEVVDGGEPRGIVLSGEAGIGKTRLITDFRREVKDSALVIRGQCVDLGQVATPYAPVIDLLRDLVGQLGAVAVLDAAGPGRDTLAALLPSLASNGEIGSLESSSGSGGLGRLHETVAVVLETLAQKRTVVAIVEDLHWADTATLRLLSFVVRALSCDRVMLLLSYRSEDVPRGHPVRGFLTELDRTRRVARHDIGRLSRDQVAAQAQAIVGSAPASAAIDRVFERSEGVPFFVEELLGLDETCSGDDLPDTLRELLLARYERLSTLAQKVLRLISVGGMSVDHQLLERIFDGDLAELELSLREAVSESVLIAEADSYTFRHALVREAIYADLLPGERLRFHAGYAVELARTATAVPSSAEISYHWMSARNAQQAFPATVAAMQEAHAGYAFASEAQLAERLLELWDQLPDAAELAGVSRVELMRRAASALRNAGDSDRAISTLDAALADPEPREALTQVKLLRDKAMYLTTISRSGSLELLEQALTLLPADAPAYLRASLLNNIAARQMIMGNYREAIRVSGEVERIARGHSARDLSIAASISGCSLAQLGELDEGLKTLASAEPLAEGDASALLRYRVNASDMTNLLGRYEESAELAIEGIRRAKAVGVERSSGAIMASNAVEPLMALGRWAEAEEMLDRTLALEPPLAFQIYLRQSKMLLTLWQGDPERSMELYRGWRAATERLAAQELQTRMQSARATIEVLLSAGDLETAWQQTRYLTVEHCFAPAYDLPLLGIAARLLARVRERVSGSGFAIESSLAGLSAEELAATEAQWRNLLEDCAFWPTAASWRSIFDAELGGSAGIGDDPELWRAAVEQLQAAEAQAIFRPYARYRLALAWLARGEREAAQREFDQAISGARMLGARLIEQHAFDAAELAGLAVEGKSRKRGPADSLQLTAREAQVLALISEGLSNRQIGERLFISTKTASVHVSAILRKLGASSRTEAAVLASSS</sequence>
<dbReference type="Proteomes" id="UP000061839">
    <property type="component" value="Chromosome"/>
</dbReference>
<feature type="domain" description="HTH luxR-type" evidence="3">
    <location>
        <begin position="915"/>
        <end position="979"/>
    </location>
</feature>
<evidence type="ECO:0000313" key="4">
    <source>
        <dbReference type="EMBL" id="AJT42246.1"/>
    </source>
</evidence>
<dbReference type="InterPro" id="IPR016032">
    <property type="entry name" value="Sig_transdc_resp-reg_C-effctor"/>
</dbReference>
<name>A0A0D4C1L5_9MICC</name>
<evidence type="ECO:0000259" key="3">
    <source>
        <dbReference type="PROSITE" id="PS50043"/>
    </source>
</evidence>
<dbReference type="InterPro" id="IPR027417">
    <property type="entry name" value="P-loop_NTPase"/>
</dbReference>
<dbReference type="PANTHER" id="PTHR16305">
    <property type="entry name" value="TESTICULAR SOLUBLE ADENYLYL CYCLASE"/>
    <property type="match status" value="1"/>
</dbReference>
<protein>
    <recommendedName>
        <fullName evidence="3">HTH luxR-type domain-containing protein</fullName>
    </recommendedName>
</protein>
<organism evidence="4 5">
    <name type="scientific">Psychromicrobium lacuslunae</name>
    <dbReference type="NCBI Taxonomy" id="1618207"/>
    <lineage>
        <taxon>Bacteria</taxon>
        <taxon>Bacillati</taxon>
        <taxon>Actinomycetota</taxon>
        <taxon>Actinomycetes</taxon>
        <taxon>Micrococcales</taxon>
        <taxon>Micrococcaceae</taxon>
        <taxon>Psychromicrobium</taxon>
    </lineage>
</organism>
<dbReference type="InterPro" id="IPR036388">
    <property type="entry name" value="WH-like_DNA-bd_sf"/>
</dbReference>
<gene>
    <name evidence="4" type="ORF">UM93_13430</name>
</gene>
<dbReference type="OrthoDB" id="5476461at2"/>
<dbReference type="InterPro" id="IPR000792">
    <property type="entry name" value="Tscrpt_reg_LuxR_C"/>
</dbReference>
<dbReference type="PATRIC" id="fig|1618207.4.peg.2724"/>
<evidence type="ECO:0000256" key="1">
    <source>
        <dbReference type="ARBA" id="ARBA00022741"/>
    </source>
</evidence>
<dbReference type="RefSeq" id="WP_045076052.1">
    <property type="nucleotide sequence ID" value="NZ_CP011005.1"/>
</dbReference>
<dbReference type="CDD" id="cd06170">
    <property type="entry name" value="LuxR_C_like"/>
    <property type="match status" value="1"/>
</dbReference>
<dbReference type="InterPro" id="IPR011990">
    <property type="entry name" value="TPR-like_helical_dom_sf"/>
</dbReference>
<proteinExistence type="predicted"/>
<dbReference type="Gene3D" id="1.10.10.10">
    <property type="entry name" value="Winged helix-like DNA-binding domain superfamily/Winged helix DNA-binding domain"/>
    <property type="match status" value="1"/>
</dbReference>
<dbReference type="SUPFAM" id="SSF46894">
    <property type="entry name" value="C-terminal effector domain of the bipartite response regulators"/>
    <property type="match status" value="1"/>
</dbReference>
<dbReference type="GO" id="GO:0005524">
    <property type="term" value="F:ATP binding"/>
    <property type="evidence" value="ECO:0007669"/>
    <property type="project" value="UniProtKB-KW"/>
</dbReference>
<dbReference type="Pfam" id="PF13191">
    <property type="entry name" value="AAA_16"/>
    <property type="match status" value="1"/>
</dbReference>
<dbReference type="HOGENOM" id="CLU_006850_0_2_11"/>
<dbReference type="PANTHER" id="PTHR16305:SF35">
    <property type="entry name" value="TRANSCRIPTIONAL ACTIVATOR DOMAIN"/>
    <property type="match status" value="1"/>
</dbReference>
<dbReference type="Pfam" id="PF00196">
    <property type="entry name" value="GerE"/>
    <property type="match status" value="1"/>
</dbReference>